<sequence>MSGRPRVFDINLFCDEETDDLFSTDYDTDQDTSSSSLPSYNSPPYEEIVIGKLIETETHHMPKPDYPQRYRDRSIDFTVRQDSINWIFKVTSHYGFQPLTAFLSVNYFDRFLSVKSLPSPKGWPFQLLAVACLSLAAKMEELRVPLLEDLPKCALSHPTIIYIISSQRFLLYPTKDPGLLDSVISSASDLILSTTRASDFLGFPPSTIAAAAVLCIAEDGDFLADGNGTQLPVLFHERVNNEMVRNCQKLMEDYVVDTSPEASHDEEGAESAQPSCPAGVLDAAVSTSGDTCSEAEPDIKRLRVSE</sequence>
<dbReference type="CDD" id="cd20544">
    <property type="entry name" value="CYCLIN_AtCycD-like_rpt2"/>
    <property type="match status" value="1"/>
</dbReference>
<dbReference type="Pfam" id="PF02984">
    <property type="entry name" value="Cyclin_C"/>
    <property type="match status" value="1"/>
</dbReference>
<feature type="region of interest" description="Disordered" evidence="7">
    <location>
        <begin position="258"/>
        <end position="306"/>
    </location>
</feature>
<dbReference type="InterPro" id="IPR048258">
    <property type="entry name" value="Cyclins_cyclin-box"/>
</dbReference>
<feature type="domain" description="Cyclin-like" evidence="8">
    <location>
        <begin position="85"/>
        <end position="172"/>
    </location>
</feature>
<evidence type="ECO:0000256" key="7">
    <source>
        <dbReference type="SAM" id="MobiDB-lite"/>
    </source>
</evidence>
<comment type="caution">
    <text evidence="9">The sequence shown here is derived from an EMBL/GenBank/DDBJ whole genome shotgun (WGS) entry which is preliminary data.</text>
</comment>
<keyword evidence="10" id="KW-1185">Reference proteome</keyword>
<dbReference type="Gene3D" id="1.10.472.10">
    <property type="entry name" value="Cyclin-like"/>
    <property type="match status" value="2"/>
</dbReference>
<comment type="subunit">
    <text evidence="1">Interacts with the CDC2 protein kinase to form a serine/threonine kinase holoenzyme complex also known as maturation promoting factor (MPF). The cyclin subunit imparts substrate specificity to the complex.</text>
</comment>
<dbReference type="Proteomes" id="UP001163823">
    <property type="component" value="Chromosome 5"/>
</dbReference>
<gene>
    <name evidence="9" type="ORF">O6P43_011834</name>
</gene>
<evidence type="ECO:0000256" key="5">
    <source>
        <dbReference type="ARBA" id="ARBA00032263"/>
    </source>
</evidence>
<feature type="compositionally biased region" description="Low complexity" evidence="7">
    <location>
        <begin position="31"/>
        <end position="43"/>
    </location>
</feature>
<dbReference type="SUPFAM" id="SSF47954">
    <property type="entry name" value="Cyclin-like"/>
    <property type="match status" value="1"/>
</dbReference>
<keyword evidence="4" id="KW-0131">Cell cycle</keyword>
<evidence type="ECO:0000256" key="4">
    <source>
        <dbReference type="ARBA" id="ARBA00023306"/>
    </source>
</evidence>
<keyword evidence="3 6" id="KW-0195">Cyclin</keyword>
<proteinExistence type="inferred from homology"/>
<dbReference type="SMART" id="SM00385">
    <property type="entry name" value="CYCLIN"/>
    <property type="match status" value="1"/>
</dbReference>
<dbReference type="InterPro" id="IPR036915">
    <property type="entry name" value="Cyclin-like_sf"/>
</dbReference>
<evidence type="ECO:0000256" key="2">
    <source>
        <dbReference type="ARBA" id="ARBA00022618"/>
    </source>
</evidence>
<dbReference type="CDD" id="cd20543">
    <property type="entry name" value="CYCLIN_AtCycD-like_rpt1"/>
    <property type="match status" value="1"/>
</dbReference>
<dbReference type="KEGG" id="qsa:O6P43_011834"/>
<dbReference type="InterPro" id="IPR013763">
    <property type="entry name" value="Cyclin-like_dom"/>
</dbReference>
<dbReference type="AlphaFoldDB" id="A0AAD7M092"/>
<feature type="compositionally biased region" description="Basic and acidic residues" evidence="7">
    <location>
        <begin position="297"/>
        <end position="306"/>
    </location>
</feature>
<accession>A0AAD7M092</accession>
<dbReference type="Pfam" id="PF00134">
    <property type="entry name" value="Cyclin_N"/>
    <property type="match status" value="1"/>
</dbReference>
<comment type="similarity">
    <text evidence="6">Belongs to the cyclin family.</text>
</comment>
<evidence type="ECO:0000256" key="6">
    <source>
        <dbReference type="RuleBase" id="RU000383"/>
    </source>
</evidence>
<dbReference type="InterPro" id="IPR006671">
    <property type="entry name" value="Cyclin_N"/>
</dbReference>
<name>A0AAD7M092_QUISA</name>
<dbReference type="EMBL" id="JARAOO010000005">
    <property type="protein sequence ID" value="KAJ7967594.1"/>
    <property type="molecule type" value="Genomic_DNA"/>
</dbReference>
<reference evidence="9" key="1">
    <citation type="journal article" date="2023" name="Science">
        <title>Elucidation of the pathway for biosynthesis of saponin adjuvants from the soapbark tree.</title>
        <authorList>
            <person name="Reed J."/>
            <person name="Orme A."/>
            <person name="El-Demerdash A."/>
            <person name="Owen C."/>
            <person name="Martin L.B.B."/>
            <person name="Misra R.C."/>
            <person name="Kikuchi S."/>
            <person name="Rejzek M."/>
            <person name="Martin A.C."/>
            <person name="Harkess A."/>
            <person name="Leebens-Mack J."/>
            <person name="Louveau T."/>
            <person name="Stephenson M.J."/>
            <person name="Osbourn A."/>
        </authorList>
    </citation>
    <scope>NUCLEOTIDE SEQUENCE</scope>
    <source>
        <strain evidence="9">S10</strain>
    </source>
</reference>
<dbReference type="GO" id="GO:0051301">
    <property type="term" value="P:cell division"/>
    <property type="evidence" value="ECO:0007669"/>
    <property type="project" value="UniProtKB-KW"/>
</dbReference>
<dbReference type="PANTHER" id="PTHR10177">
    <property type="entry name" value="CYCLINS"/>
    <property type="match status" value="1"/>
</dbReference>
<organism evidence="9 10">
    <name type="scientific">Quillaja saponaria</name>
    <name type="common">Soap bark tree</name>
    <dbReference type="NCBI Taxonomy" id="32244"/>
    <lineage>
        <taxon>Eukaryota</taxon>
        <taxon>Viridiplantae</taxon>
        <taxon>Streptophyta</taxon>
        <taxon>Embryophyta</taxon>
        <taxon>Tracheophyta</taxon>
        <taxon>Spermatophyta</taxon>
        <taxon>Magnoliopsida</taxon>
        <taxon>eudicotyledons</taxon>
        <taxon>Gunneridae</taxon>
        <taxon>Pentapetalae</taxon>
        <taxon>rosids</taxon>
        <taxon>fabids</taxon>
        <taxon>Fabales</taxon>
        <taxon>Quillajaceae</taxon>
        <taxon>Quillaja</taxon>
    </lineage>
</organism>
<evidence type="ECO:0000313" key="9">
    <source>
        <dbReference type="EMBL" id="KAJ7967594.1"/>
    </source>
</evidence>
<evidence type="ECO:0000259" key="8">
    <source>
        <dbReference type="SMART" id="SM00385"/>
    </source>
</evidence>
<evidence type="ECO:0000256" key="3">
    <source>
        <dbReference type="ARBA" id="ARBA00023127"/>
    </source>
</evidence>
<dbReference type="PROSITE" id="PS00292">
    <property type="entry name" value="CYCLINS"/>
    <property type="match status" value="1"/>
</dbReference>
<dbReference type="InterPro" id="IPR039361">
    <property type="entry name" value="Cyclin"/>
</dbReference>
<keyword evidence="2" id="KW-0132">Cell division</keyword>
<evidence type="ECO:0000256" key="1">
    <source>
        <dbReference type="ARBA" id="ARBA00011177"/>
    </source>
</evidence>
<feature type="region of interest" description="Disordered" evidence="7">
    <location>
        <begin position="24"/>
        <end position="43"/>
    </location>
</feature>
<dbReference type="InterPro" id="IPR004367">
    <property type="entry name" value="Cyclin_C-dom"/>
</dbReference>
<protein>
    <recommendedName>
        <fullName evidence="5">B-like cyclin</fullName>
    </recommendedName>
</protein>
<evidence type="ECO:0000313" key="10">
    <source>
        <dbReference type="Proteomes" id="UP001163823"/>
    </source>
</evidence>